<reference evidence="2 3" key="1">
    <citation type="submission" date="2019-04" db="EMBL/GenBank/DDBJ databases">
        <title>The CDC panel for molecular diagnostics of ciprofloxacin resistance and its use for research and clinical development.</title>
        <authorList>
            <person name="Liu H."/>
            <person name="Tang K."/>
            <person name="Pham C."/>
            <person name="Schmerer M."/>
        </authorList>
    </citation>
    <scope>NUCLEOTIDE SEQUENCE [LARGE SCALE GENOMIC DNA]</scope>
    <source>
        <strain evidence="2 3">LRRBGS_0742</strain>
    </source>
</reference>
<organism evidence="2 3">
    <name type="scientific">Neisseria gonorrhoeae</name>
    <dbReference type="NCBI Taxonomy" id="485"/>
    <lineage>
        <taxon>Bacteria</taxon>
        <taxon>Pseudomonadati</taxon>
        <taxon>Pseudomonadota</taxon>
        <taxon>Betaproteobacteria</taxon>
        <taxon>Neisseriales</taxon>
        <taxon>Neisseriaceae</taxon>
        <taxon>Neisseria</taxon>
    </lineage>
</organism>
<dbReference type="Proteomes" id="UP000307092">
    <property type="component" value="Unassembled WGS sequence"/>
</dbReference>
<accession>A0AAX2TKY9</accession>
<proteinExistence type="predicted"/>
<evidence type="ECO:0000313" key="3">
    <source>
        <dbReference type="Proteomes" id="UP000307092"/>
    </source>
</evidence>
<keyword evidence="1" id="KW-0472">Membrane</keyword>
<feature type="transmembrane region" description="Helical" evidence="1">
    <location>
        <begin position="92"/>
        <end position="119"/>
    </location>
</feature>
<evidence type="ECO:0000313" key="2">
    <source>
        <dbReference type="EMBL" id="TJX00241.1"/>
    </source>
</evidence>
<dbReference type="GO" id="GO:0016740">
    <property type="term" value="F:transferase activity"/>
    <property type="evidence" value="ECO:0007669"/>
    <property type="project" value="UniProtKB-KW"/>
</dbReference>
<feature type="transmembrane region" description="Helical" evidence="1">
    <location>
        <begin position="52"/>
        <end position="80"/>
    </location>
</feature>
<evidence type="ECO:0000256" key="1">
    <source>
        <dbReference type="SAM" id="Phobius"/>
    </source>
</evidence>
<feature type="non-terminal residue" evidence="2">
    <location>
        <position position="1"/>
    </location>
</feature>
<dbReference type="RefSeq" id="WP_222598061.1">
    <property type="nucleotide sequence ID" value="NZ_SUQX01000412.1"/>
</dbReference>
<dbReference type="EMBL" id="SUQX01000412">
    <property type="protein sequence ID" value="TJX00241.1"/>
    <property type="molecule type" value="Genomic_DNA"/>
</dbReference>
<feature type="non-terminal residue" evidence="2">
    <location>
        <position position="128"/>
    </location>
</feature>
<protein>
    <submittedName>
        <fullName evidence="2">4-amino-4-deoxy-L-arabinose transferase</fullName>
    </submittedName>
</protein>
<gene>
    <name evidence="2" type="ORF">E8M63_14670</name>
</gene>
<comment type="caution">
    <text evidence="2">The sequence shown here is derived from an EMBL/GenBank/DDBJ whole genome shotgun (WGS) entry which is preliminary data.</text>
</comment>
<keyword evidence="1" id="KW-0812">Transmembrane</keyword>
<keyword evidence="2" id="KW-0808">Transferase</keyword>
<dbReference type="AlphaFoldDB" id="A0AAX2TKY9"/>
<name>A0AAX2TKY9_NEIGO</name>
<keyword evidence="1" id="KW-1133">Transmembrane helix</keyword>
<sequence>VSRTHAVVAAFAAATWFELIMLAPHTLGEPLATALIVPAALLITDHPSQRRLAIGGALLAFAFVCRFQYAPAIAVLAFGACWPRWRNLVPMVAGGLVALLLAAAIDLAHGAVPFAWLIANIKENLVHD</sequence>